<evidence type="ECO:0000256" key="3">
    <source>
        <dbReference type="ARBA" id="ARBA00022617"/>
    </source>
</evidence>
<dbReference type="CDD" id="cd01335">
    <property type="entry name" value="Radical_SAM"/>
    <property type="match status" value="1"/>
</dbReference>
<sequence>MKKKLGIYIHIPFCVRKCAYCDFLSAPAGEATRSAYVRALREEIRSAGELDEIYEGATVFFGGGTPSLLAGKELAGILDEVSRRLLLRSDAEITVECNPGTLNREKLEIYKRAGINRLSIGLQSADNRELKTLGRIHTWEQFLENYELVRKIGFRNVNIDLMSALPGQTREGWLSTLEKVTALDPEHISAYSLIIEEGTPFYEKYREDGPEEKELPGEELDRIMYEDTKAFLHEKGYERYEISNYARPGYECRHNCSYWERVDYKGFGIGAASLLNGVRYQNSTDLQEYLKGHYAYESVEPLSAGDALEETMFLGLREMRGVVLTDTIRNTYGPKIKLLTEEGLLERAGDRIRLTDRGIDISNYVLSEFLLD</sequence>
<dbReference type="SFLD" id="SFLDF00562">
    <property type="entry name" value="HemN-like__clustered_with_heat"/>
    <property type="match status" value="1"/>
</dbReference>
<comment type="subcellular location">
    <subcellularLocation>
        <location evidence="9">Cytoplasm</location>
    </subcellularLocation>
</comment>
<evidence type="ECO:0000256" key="9">
    <source>
        <dbReference type="RuleBase" id="RU364116"/>
    </source>
</evidence>
<keyword evidence="7 9" id="KW-0411">Iron-sulfur</keyword>
<dbReference type="Pfam" id="PF04055">
    <property type="entry name" value="Radical_SAM"/>
    <property type="match status" value="1"/>
</dbReference>
<dbReference type="InterPro" id="IPR034505">
    <property type="entry name" value="Coproporphyrinogen-III_oxidase"/>
</dbReference>
<dbReference type="SFLD" id="SFLDG01082">
    <property type="entry name" value="B12-binding_domain_containing"/>
    <property type="match status" value="1"/>
</dbReference>
<comment type="caution">
    <text evidence="11">The sequence shown here is derived from an EMBL/GenBank/DDBJ whole genome shotgun (WGS) entry which is preliminary data.</text>
</comment>
<dbReference type="InterPro" id="IPR006638">
    <property type="entry name" value="Elp3/MiaA/NifB-like_rSAM"/>
</dbReference>
<proteinExistence type="inferred from homology"/>
<evidence type="ECO:0000256" key="4">
    <source>
        <dbReference type="ARBA" id="ARBA00022691"/>
    </source>
</evidence>
<organism evidence="11 12">
    <name type="scientific">Laedolimicola ammoniilytica</name>
    <dbReference type="NCBI Taxonomy" id="2981771"/>
    <lineage>
        <taxon>Bacteria</taxon>
        <taxon>Bacillati</taxon>
        <taxon>Bacillota</taxon>
        <taxon>Clostridia</taxon>
        <taxon>Lachnospirales</taxon>
        <taxon>Lachnospiraceae</taxon>
        <taxon>Laedolimicola</taxon>
    </lineage>
</organism>
<gene>
    <name evidence="11" type="primary">hemW</name>
    <name evidence="11" type="ORF">OCV63_10830</name>
</gene>
<evidence type="ECO:0000256" key="7">
    <source>
        <dbReference type="ARBA" id="ARBA00023014"/>
    </source>
</evidence>
<dbReference type="PANTHER" id="PTHR13932">
    <property type="entry name" value="COPROPORPHYRINIGEN III OXIDASE"/>
    <property type="match status" value="1"/>
</dbReference>
<dbReference type="InterPro" id="IPR058240">
    <property type="entry name" value="rSAM_sf"/>
</dbReference>
<protein>
    <recommendedName>
        <fullName evidence="2 9">Heme chaperone HemW</fullName>
    </recommendedName>
</protein>
<dbReference type="RefSeq" id="WP_158363814.1">
    <property type="nucleotide sequence ID" value="NZ_JAOQKC010000013.1"/>
</dbReference>
<dbReference type="EMBL" id="JAOQKC010000013">
    <property type="protein sequence ID" value="MCU6697389.1"/>
    <property type="molecule type" value="Genomic_DNA"/>
</dbReference>
<evidence type="ECO:0000256" key="5">
    <source>
        <dbReference type="ARBA" id="ARBA00022723"/>
    </source>
</evidence>
<evidence type="ECO:0000256" key="1">
    <source>
        <dbReference type="ARBA" id="ARBA00006100"/>
    </source>
</evidence>
<keyword evidence="9" id="KW-0963">Cytoplasm</keyword>
<dbReference type="SFLD" id="SFLDG01065">
    <property type="entry name" value="anaerobic_coproporphyrinogen-I"/>
    <property type="match status" value="1"/>
</dbReference>
<dbReference type="InterPro" id="IPR004559">
    <property type="entry name" value="HemW-like"/>
</dbReference>
<dbReference type="PROSITE" id="PS51918">
    <property type="entry name" value="RADICAL_SAM"/>
    <property type="match status" value="1"/>
</dbReference>
<dbReference type="Gene3D" id="3.20.20.70">
    <property type="entry name" value="Aldolase class I"/>
    <property type="match status" value="1"/>
</dbReference>
<keyword evidence="5 9" id="KW-0479">Metal-binding</keyword>
<accession>A0ABT2RYI5</accession>
<dbReference type="InterPro" id="IPR007197">
    <property type="entry name" value="rSAM"/>
</dbReference>
<dbReference type="Pfam" id="PF06969">
    <property type="entry name" value="HemN_C"/>
    <property type="match status" value="1"/>
</dbReference>
<keyword evidence="6 9" id="KW-0408">Iron</keyword>
<evidence type="ECO:0000259" key="10">
    <source>
        <dbReference type="PROSITE" id="PS51918"/>
    </source>
</evidence>
<evidence type="ECO:0000256" key="8">
    <source>
        <dbReference type="ARBA" id="ARBA00023186"/>
    </source>
</evidence>
<name>A0ABT2RYI5_9FIRM</name>
<dbReference type="Proteomes" id="UP001652461">
    <property type="component" value="Unassembled WGS sequence"/>
</dbReference>
<dbReference type="InterPro" id="IPR010723">
    <property type="entry name" value="HemN_C"/>
</dbReference>
<reference evidence="11 12" key="1">
    <citation type="journal article" date="2021" name="ISME Commun">
        <title>Automated analysis of genomic sequences facilitates high-throughput and comprehensive description of bacteria.</title>
        <authorList>
            <person name="Hitch T.C.A."/>
        </authorList>
    </citation>
    <scope>NUCLEOTIDE SEQUENCE [LARGE SCALE GENOMIC DNA]</scope>
    <source>
        <strain evidence="11 12">Sanger_04</strain>
    </source>
</reference>
<keyword evidence="3 9" id="KW-0349">Heme</keyword>
<keyword evidence="9" id="KW-0004">4Fe-4S</keyword>
<dbReference type="SMART" id="SM00729">
    <property type="entry name" value="Elp3"/>
    <property type="match status" value="1"/>
</dbReference>
<dbReference type="NCBIfam" id="TIGR00539">
    <property type="entry name" value="hemN_rel"/>
    <property type="match status" value="1"/>
</dbReference>
<dbReference type="SUPFAM" id="SSF102114">
    <property type="entry name" value="Radical SAM enzymes"/>
    <property type="match status" value="1"/>
</dbReference>
<dbReference type="InterPro" id="IPR013785">
    <property type="entry name" value="Aldolase_TIM"/>
</dbReference>
<keyword evidence="4 9" id="KW-0949">S-adenosyl-L-methionine</keyword>
<comment type="function">
    <text evidence="9">Probably acts as a heme chaperone, transferring heme to an unknown acceptor. Binds one molecule of heme per monomer, possibly covalently. Binds 1 [4Fe-4S] cluster. The cluster is coordinated with 3 cysteines and an exchangeable S-adenosyl-L-methionine.</text>
</comment>
<evidence type="ECO:0000313" key="12">
    <source>
        <dbReference type="Proteomes" id="UP001652461"/>
    </source>
</evidence>
<dbReference type="SFLD" id="SFLDF00288">
    <property type="entry name" value="HemN-like__clustered_with_nucl"/>
    <property type="match status" value="1"/>
</dbReference>
<feature type="domain" description="Radical SAM core" evidence="10">
    <location>
        <begin position="1"/>
        <end position="238"/>
    </location>
</feature>
<evidence type="ECO:0000256" key="2">
    <source>
        <dbReference type="ARBA" id="ARBA00017228"/>
    </source>
</evidence>
<evidence type="ECO:0000313" key="11">
    <source>
        <dbReference type="EMBL" id="MCU6697389.1"/>
    </source>
</evidence>
<evidence type="ECO:0000256" key="6">
    <source>
        <dbReference type="ARBA" id="ARBA00023004"/>
    </source>
</evidence>
<dbReference type="SFLD" id="SFLDS00029">
    <property type="entry name" value="Radical_SAM"/>
    <property type="match status" value="1"/>
</dbReference>
<comment type="similarity">
    <text evidence="1">Belongs to the anaerobic coproporphyrinogen-III oxidase family. HemW subfamily.</text>
</comment>
<keyword evidence="8 9" id="KW-0143">Chaperone</keyword>
<dbReference type="PANTHER" id="PTHR13932:SF5">
    <property type="entry name" value="RADICAL S-ADENOSYL METHIONINE DOMAIN-CONTAINING PROTEIN 1, MITOCHONDRIAL"/>
    <property type="match status" value="1"/>
</dbReference>
<keyword evidence="12" id="KW-1185">Reference proteome</keyword>